<dbReference type="AlphaFoldDB" id="A0AAN6S9K6"/>
<accession>A0AAN6S9K6</accession>
<organism evidence="3 4">
    <name type="scientific">Diplogelasinospora grovesii</name>
    <dbReference type="NCBI Taxonomy" id="303347"/>
    <lineage>
        <taxon>Eukaryota</taxon>
        <taxon>Fungi</taxon>
        <taxon>Dikarya</taxon>
        <taxon>Ascomycota</taxon>
        <taxon>Pezizomycotina</taxon>
        <taxon>Sordariomycetes</taxon>
        <taxon>Sordariomycetidae</taxon>
        <taxon>Sordariales</taxon>
        <taxon>Diplogelasinosporaceae</taxon>
        <taxon>Diplogelasinospora</taxon>
    </lineage>
</organism>
<dbReference type="EMBL" id="MU853752">
    <property type="protein sequence ID" value="KAK3946127.1"/>
    <property type="molecule type" value="Genomic_DNA"/>
</dbReference>
<evidence type="ECO:0000256" key="1">
    <source>
        <dbReference type="SAM" id="Coils"/>
    </source>
</evidence>
<feature type="compositionally biased region" description="Polar residues" evidence="2">
    <location>
        <begin position="119"/>
        <end position="128"/>
    </location>
</feature>
<comment type="caution">
    <text evidence="3">The sequence shown here is derived from an EMBL/GenBank/DDBJ whole genome shotgun (WGS) entry which is preliminary data.</text>
</comment>
<evidence type="ECO:0000313" key="4">
    <source>
        <dbReference type="Proteomes" id="UP001303473"/>
    </source>
</evidence>
<name>A0AAN6S9K6_9PEZI</name>
<keyword evidence="1" id="KW-0175">Coiled coil</keyword>
<feature type="compositionally biased region" description="Pro residues" evidence="2">
    <location>
        <begin position="33"/>
        <end position="43"/>
    </location>
</feature>
<keyword evidence="4" id="KW-1185">Reference proteome</keyword>
<gene>
    <name evidence="3" type="ORF">QBC46DRAFT_402494</name>
</gene>
<feature type="region of interest" description="Disordered" evidence="2">
    <location>
        <begin position="11"/>
        <end position="76"/>
    </location>
</feature>
<feature type="compositionally biased region" description="Basic residues" evidence="2">
    <location>
        <begin position="53"/>
        <end position="62"/>
    </location>
</feature>
<proteinExistence type="predicted"/>
<protein>
    <submittedName>
        <fullName evidence="3">Uncharacterized protein</fullName>
    </submittedName>
</protein>
<evidence type="ECO:0000313" key="3">
    <source>
        <dbReference type="EMBL" id="KAK3946127.1"/>
    </source>
</evidence>
<dbReference type="Proteomes" id="UP001303473">
    <property type="component" value="Unassembled WGS sequence"/>
</dbReference>
<feature type="coiled-coil region" evidence="1">
    <location>
        <begin position="246"/>
        <end position="273"/>
    </location>
</feature>
<feature type="region of interest" description="Disordered" evidence="2">
    <location>
        <begin position="304"/>
        <end position="338"/>
    </location>
</feature>
<feature type="region of interest" description="Disordered" evidence="2">
    <location>
        <begin position="119"/>
        <end position="143"/>
    </location>
</feature>
<feature type="compositionally biased region" description="Low complexity" evidence="2">
    <location>
        <begin position="174"/>
        <end position="183"/>
    </location>
</feature>
<sequence>MTSYPIRLAAFMPPSPRAEGSMNGEQGNAAANPIPPNSVPPSAPRAMRCPWRVNKKQPRRQPMHTTAPRHNPRNSMSTDLTAASVDAARQNTGVAMNNPGYSLLPEAPDFSLPPPALESTWTPDTESSIGHDGERYTAARESPERYSGIDIPIEDLQSAVLKRGDSPGSQEEISSLSSSTLSTGANGSVESFARSQPQQVVNRVWISEQEKLKKEYKRIKTHARHVGVFDSPYFPKDEVAYLRLQTEIKSARLREMERKLAEMKLEYNRKKEQLVTTYVEVHNALLGGHCSVAEETRAIYRDHNEVQEQTADEDRDTGRPSSHDGNNTIVPSHHNRADAPPRALARALGARLGDVVRSAIARKARNAGIAEQSNASELRQLVSQVPGAANSMNGGRPRVENGSRVPTLVDTGYQVRATEPIHPTPERVTWPTVAELQQEYSRCMCVSYHSSSFPLPPPFPGFDRYETSHWCSAPLFRIPAAAPGIPNIKDCPANPCDEESFTTPPCWAI</sequence>
<feature type="compositionally biased region" description="Polar residues" evidence="2">
    <location>
        <begin position="184"/>
        <end position="194"/>
    </location>
</feature>
<evidence type="ECO:0000256" key="2">
    <source>
        <dbReference type="SAM" id="MobiDB-lite"/>
    </source>
</evidence>
<feature type="region of interest" description="Disordered" evidence="2">
    <location>
        <begin position="162"/>
        <end position="194"/>
    </location>
</feature>
<feature type="compositionally biased region" description="Basic and acidic residues" evidence="2">
    <location>
        <begin position="129"/>
        <end position="143"/>
    </location>
</feature>
<reference evidence="4" key="1">
    <citation type="journal article" date="2023" name="Mol. Phylogenet. Evol.">
        <title>Genome-scale phylogeny and comparative genomics of the fungal order Sordariales.</title>
        <authorList>
            <person name="Hensen N."/>
            <person name="Bonometti L."/>
            <person name="Westerberg I."/>
            <person name="Brannstrom I.O."/>
            <person name="Guillou S."/>
            <person name="Cros-Aarteil S."/>
            <person name="Calhoun S."/>
            <person name="Haridas S."/>
            <person name="Kuo A."/>
            <person name="Mondo S."/>
            <person name="Pangilinan J."/>
            <person name="Riley R."/>
            <person name="LaButti K."/>
            <person name="Andreopoulos B."/>
            <person name="Lipzen A."/>
            <person name="Chen C."/>
            <person name="Yan M."/>
            <person name="Daum C."/>
            <person name="Ng V."/>
            <person name="Clum A."/>
            <person name="Steindorff A."/>
            <person name="Ohm R.A."/>
            <person name="Martin F."/>
            <person name="Silar P."/>
            <person name="Natvig D.O."/>
            <person name="Lalanne C."/>
            <person name="Gautier V."/>
            <person name="Ament-Velasquez S.L."/>
            <person name="Kruys A."/>
            <person name="Hutchinson M.I."/>
            <person name="Powell A.J."/>
            <person name="Barry K."/>
            <person name="Miller A.N."/>
            <person name="Grigoriev I.V."/>
            <person name="Debuchy R."/>
            <person name="Gladieux P."/>
            <person name="Hiltunen Thoren M."/>
            <person name="Johannesson H."/>
        </authorList>
    </citation>
    <scope>NUCLEOTIDE SEQUENCE [LARGE SCALE GENOMIC DNA]</scope>
    <source>
        <strain evidence="4">CBS 340.73</strain>
    </source>
</reference>